<feature type="non-terminal residue" evidence="4">
    <location>
        <position position="190"/>
    </location>
</feature>
<dbReference type="Proteomes" id="UP001302676">
    <property type="component" value="Unassembled WGS sequence"/>
</dbReference>
<organism evidence="4 5">
    <name type="scientific">Dichotomopilus funicola</name>
    <dbReference type="NCBI Taxonomy" id="1934379"/>
    <lineage>
        <taxon>Eukaryota</taxon>
        <taxon>Fungi</taxon>
        <taxon>Dikarya</taxon>
        <taxon>Ascomycota</taxon>
        <taxon>Pezizomycotina</taxon>
        <taxon>Sordariomycetes</taxon>
        <taxon>Sordariomycetidae</taxon>
        <taxon>Sordariales</taxon>
        <taxon>Chaetomiaceae</taxon>
        <taxon>Dichotomopilus</taxon>
    </lineage>
</organism>
<keyword evidence="1" id="KW-0659">Purine metabolism</keyword>
<feature type="compositionally biased region" description="Basic and acidic residues" evidence="2">
    <location>
        <begin position="104"/>
        <end position="116"/>
    </location>
</feature>
<comment type="caution">
    <text evidence="4">The sequence shown here is derived from an EMBL/GenBank/DDBJ whole genome shotgun (WGS) entry which is preliminary data.</text>
</comment>
<keyword evidence="5" id="KW-1185">Reference proteome</keyword>
<evidence type="ECO:0000313" key="5">
    <source>
        <dbReference type="Proteomes" id="UP001302676"/>
    </source>
</evidence>
<evidence type="ECO:0000259" key="3">
    <source>
        <dbReference type="Pfam" id="PF09349"/>
    </source>
</evidence>
<feature type="region of interest" description="Disordered" evidence="2">
    <location>
        <begin position="100"/>
        <end position="129"/>
    </location>
</feature>
<dbReference type="SUPFAM" id="SSF158694">
    <property type="entry name" value="UraD-Like"/>
    <property type="match status" value="1"/>
</dbReference>
<feature type="region of interest" description="Disordered" evidence="2">
    <location>
        <begin position="1"/>
        <end position="23"/>
    </location>
</feature>
<reference evidence="4" key="2">
    <citation type="submission" date="2023-05" db="EMBL/GenBank/DDBJ databases">
        <authorList>
            <consortium name="Lawrence Berkeley National Laboratory"/>
            <person name="Steindorff A."/>
            <person name="Hensen N."/>
            <person name="Bonometti L."/>
            <person name="Westerberg I."/>
            <person name="Brannstrom I.O."/>
            <person name="Guillou S."/>
            <person name="Cros-Aarteil S."/>
            <person name="Calhoun S."/>
            <person name="Haridas S."/>
            <person name="Kuo A."/>
            <person name="Mondo S."/>
            <person name="Pangilinan J."/>
            <person name="Riley R."/>
            <person name="Labutti K."/>
            <person name="Andreopoulos B."/>
            <person name="Lipzen A."/>
            <person name="Chen C."/>
            <person name="Yanf M."/>
            <person name="Daum C."/>
            <person name="Ng V."/>
            <person name="Clum A."/>
            <person name="Ohm R."/>
            <person name="Martin F."/>
            <person name="Silar P."/>
            <person name="Natvig D."/>
            <person name="Lalanne C."/>
            <person name="Gautier V."/>
            <person name="Ament-Velasquez S.L."/>
            <person name="Kruys A."/>
            <person name="Hutchinson M.I."/>
            <person name="Powell A.J."/>
            <person name="Barry K."/>
            <person name="Miller A.N."/>
            <person name="Grigoriev I.V."/>
            <person name="Debuchy R."/>
            <person name="Gladieux P."/>
            <person name="Thoren M.H."/>
            <person name="Johannesson H."/>
        </authorList>
    </citation>
    <scope>NUCLEOTIDE SEQUENCE</scope>
    <source>
        <strain evidence="4">CBS 141.50</strain>
    </source>
</reference>
<evidence type="ECO:0000256" key="2">
    <source>
        <dbReference type="SAM" id="MobiDB-lite"/>
    </source>
</evidence>
<reference evidence="4" key="1">
    <citation type="journal article" date="2023" name="Mol. Phylogenet. Evol.">
        <title>Genome-scale phylogeny and comparative genomics of the fungal order Sordariales.</title>
        <authorList>
            <person name="Hensen N."/>
            <person name="Bonometti L."/>
            <person name="Westerberg I."/>
            <person name="Brannstrom I.O."/>
            <person name="Guillou S."/>
            <person name="Cros-Aarteil S."/>
            <person name="Calhoun S."/>
            <person name="Haridas S."/>
            <person name="Kuo A."/>
            <person name="Mondo S."/>
            <person name="Pangilinan J."/>
            <person name="Riley R."/>
            <person name="LaButti K."/>
            <person name="Andreopoulos B."/>
            <person name="Lipzen A."/>
            <person name="Chen C."/>
            <person name="Yan M."/>
            <person name="Daum C."/>
            <person name="Ng V."/>
            <person name="Clum A."/>
            <person name="Steindorff A."/>
            <person name="Ohm R.A."/>
            <person name="Martin F."/>
            <person name="Silar P."/>
            <person name="Natvig D.O."/>
            <person name="Lalanne C."/>
            <person name="Gautier V."/>
            <person name="Ament-Velasquez S.L."/>
            <person name="Kruys A."/>
            <person name="Hutchinson M.I."/>
            <person name="Powell A.J."/>
            <person name="Barry K."/>
            <person name="Miller A.N."/>
            <person name="Grigoriev I.V."/>
            <person name="Debuchy R."/>
            <person name="Gladieux P."/>
            <person name="Hiltunen Thoren M."/>
            <person name="Johannesson H."/>
        </authorList>
    </citation>
    <scope>NUCLEOTIDE SEQUENCE</scope>
    <source>
        <strain evidence="4">CBS 141.50</strain>
    </source>
</reference>
<dbReference type="Gene3D" id="1.10.3330.10">
    <property type="entry name" value="Oxo-4-hydroxy-4-carboxy-5-ureidoimidazoline decarboxylase"/>
    <property type="match status" value="1"/>
</dbReference>
<sequence length="190" mass="20840">MSSPSSSTTSLPSLAPITSLPTLPTASQTATLDLLFEPSADLHALALPTVQRGEYTSYGELIDALRGGLLTFAEEAMGSEGLEGDDGEKDKREVLFRVLGSHPRLGEKHKTPKNDNNHQNNSEEDDTKGLSALSRAEQARLRSGDDGDDWAEELGRLNAQYEARYPGLRYVVWVNGRGREEIVREMGERI</sequence>
<dbReference type="EMBL" id="MU853654">
    <property type="protein sequence ID" value="KAK4139674.1"/>
    <property type="molecule type" value="Genomic_DNA"/>
</dbReference>
<dbReference type="InterPro" id="IPR018020">
    <property type="entry name" value="OHCU_decarboxylase"/>
</dbReference>
<accession>A0AAN6ZJB6</accession>
<proteinExistence type="predicted"/>
<dbReference type="InterPro" id="IPR036778">
    <property type="entry name" value="OHCU_decarboxylase_sf"/>
</dbReference>
<dbReference type="PANTHER" id="PTHR37987">
    <property type="entry name" value="CHROMOSOME 9, WHOLE GENOME SHOTGUN SEQUENCE"/>
    <property type="match status" value="1"/>
</dbReference>
<feature type="domain" description="Oxo-4-hydroxy-4-carboxy-5-ureidoimidazoline decarboxylase" evidence="3">
    <location>
        <begin position="22"/>
        <end position="190"/>
    </location>
</feature>
<evidence type="ECO:0000256" key="1">
    <source>
        <dbReference type="ARBA" id="ARBA00022631"/>
    </source>
</evidence>
<dbReference type="Pfam" id="PF09349">
    <property type="entry name" value="OHCU_decarbox"/>
    <property type="match status" value="1"/>
</dbReference>
<dbReference type="PANTHER" id="PTHR37987:SF1">
    <property type="entry name" value="OXO-4-HYDROXY-4-CARBOXY-5-UREIDOIMIDAZOLINE DECARBOXYLASE DOMAIN-CONTAINING PROTEIN"/>
    <property type="match status" value="1"/>
</dbReference>
<dbReference type="AlphaFoldDB" id="A0AAN6ZJB6"/>
<dbReference type="GO" id="GO:0006144">
    <property type="term" value="P:purine nucleobase metabolic process"/>
    <property type="evidence" value="ECO:0007669"/>
    <property type="project" value="UniProtKB-KW"/>
</dbReference>
<gene>
    <name evidence="4" type="ORF">C8A04DRAFT_15643</name>
</gene>
<protein>
    <submittedName>
        <fullName evidence="4">Oxo-4-hydroxy-4-carboxy-5-ureidoimidazoline decarboxylase</fullName>
    </submittedName>
</protein>
<name>A0AAN6ZJB6_9PEZI</name>
<dbReference type="RefSeq" id="XP_062633045.1">
    <property type="nucleotide sequence ID" value="XM_062778565.1"/>
</dbReference>
<evidence type="ECO:0000313" key="4">
    <source>
        <dbReference type="EMBL" id="KAK4139674.1"/>
    </source>
</evidence>
<dbReference type="GeneID" id="87815178"/>